<evidence type="ECO:0000259" key="5">
    <source>
        <dbReference type="PROSITE" id="PS50097"/>
    </source>
</evidence>
<keyword evidence="8" id="KW-1185">Reference proteome</keyword>
<dbReference type="SUPFAM" id="SSF54695">
    <property type="entry name" value="POZ domain"/>
    <property type="match status" value="1"/>
</dbReference>
<feature type="region of interest" description="Disordered" evidence="4">
    <location>
        <begin position="716"/>
        <end position="773"/>
    </location>
</feature>
<dbReference type="SUPFAM" id="SSF57959">
    <property type="entry name" value="Leucine zipper domain"/>
    <property type="match status" value="1"/>
</dbReference>
<evidence type="ECO:0000313" key="7">
    <source>
        <dbReference type="EMBL" id="TNN74887.1"/>
    </source>
</evidence>
<feature type="domain" description="BTB" evidence="5">
    <location>
        <begin position="84"/>
        <end position="154"/>
    </location>
</feature>
<dbReference type="SUPFAM" id="SSF47454">
    <property type="entry name" value="A DNA-binding domain in eukaryotic transcription factors"/>
    <property type="match status" value="1"/>
</dbReference>
<keyword evidence="1" id="KW-0805">Transcription regulation</keyword>
<dbReference type="InterPro" id="IPR004827">
    <property type="entry name" value="bZIP"/>
</dbReference>
<reference evidence="7 8" key="1">
    <citation type="submission" date="2019-03" db="EMBL/GenBank/DDBJ databases">
        <title>First draft genome of Liparis tanakae, snailfish: a comprehensive survey of snailfish specific genes.</title>
        <authorList>
            <person name="Kim W."/>
            <person name="Song I."/>
            <person name="Jeong J.-H."/>
            <person name="Kim D."/>
            <person name="Kim S."/>
            <person name="Ryu S."/>
            <person name="Song J.Y."/>
            <person name="Lee S.K."/>
        </authorList>
    </citation>
    <scope>NUCLEOTIDE SEQUENCE [LARGE SCALE GENOMIC DNA]</scope>
    <source>
        <tissue evidence="7">Muscle</tissue>
    </source>
</reference>
<dbReference type="PROSITE" id="PS00036">
    <property type="entry name" value="BZIP_BASIC"/>
    <property type="match status" value="1"/>
</dbReference>
<evidence type="ECO:0000259" key="6">
    <source>
        <dbReference type="PROSITE" id="PS50217"/>
    </source>
</evidence>
<feature type="compositionally biased region" description="Low complexity" evidence="4">
    <location>
        <begin position="583"/>
        <end position="602"/>
    </location>
</feature>
<feature type="region of interest" description="Disordered" evidence="4">
    <location>
        <begin position="414"/>
        <end position="436"/>
    </location>
</feature>
<gene>
    <name evidence="7" type="primary">BACH2_1</name>
    <name evidence="7" type="ORF">EYF80_014987</name>
</gene>
<dbReference type="InterPro" id="IPR046347">
    <property type="entry name" value="bZIP_sf"/>
</dbReference>
<dbReference type="Pfam" id="PF03131">
    <property type="entry name" value="bZIP_Maf"/>
    <property type="match status" value="1"/>
</dbReference>
<feature type="compositionally biased region" description="Low complexity" evidence="4">
    <location>
        <begin position="496"/>
        <end position="517"/>
    </location>
</feature>
<dbReference type="PANTHER" id="PTHR46105">
    <property type="entry name" value="AGAP004733-PA"/>
    <property type="match status" value="1"/>
</dbReference>
<proteinExistence type="predicted"/>
<dbReference type="Proteomes" id="UP000314294">
    <property type="component" value="Unassembled WGS sequence"/>
</dbReference>
<dbReference type="SMART" id="SM00225">
    <property type="entry name" value="BTB"/>
    <property type="match status" value="1"/>
</dbReference>
<keyword evidence="3" id="KW-0804">Transcription</keyword>
<dbReference type="Gene3D" id="3.30.710.10">
    <property type="entry name" value="Potassium Channel Kv1.1, Chain A"/>
    <property type="match status" value="1"/>
</dbReference>
<feature type="compositionally biased region" description="Basic and acidic residues" evidence="4">
    <location>
        <begin position="419"/>
        <end position="436"/>
    </location>
</feature>
<dbReference type="Pfam" id="PF00651">
    <property type="entry name" value="BTB"/>
    <property type="match status" value="1"/>
</dbReference>
<evidence type="ECO:0000256" key="4">
    <source>
        <dbReference type="SAM" id="MobiDB-lite"/>
    </source>
</evidence>
<protein>
    <submittedName>
        <fullName evidence="7">Transcription regulator protein BACH2</fullName>
    </submittedName>
</protein>
<feature type="compositionally biased region" description="Low complexity" evidence="4">
    <location>
        <begin position="534"/>
        <end position="543"/>
    </location>
</feature>
<evidence type="ECO:0000313" key="8">
    <source>
        <dbReference type="Proteomes" id="UP000314294"/>
    </source>
</evidence>
<organism evidence="7 8">
    <name type="scientific">Liparis tanakae</name>
    <name type="common">Tanaka's snailfish</name>
    <dbReference type="NCBI Taxonomy" id="230148"/>
    <lineage>
        <taxon>Eukaryota</taxon>
        <taxon>Metazoa</taxon>
        <taxon>Chordata</taxon>
        <taxon>Craniata</taxon>
        <taxon>Vertebrata</taxon>
        <taxon>Euteleostomi</taxon>
        <taxon>Actinopterygii</taxon>
        <taxon>Neopterygii</taxon>
        <taxon>Teleostei</taxon>
        <taxon>Neoteleostei</taxon>
        <taxon>Acanthomorphata</taxon>
        <taxon>Eupercaria</taxon>
        <taxon>Perciformes</taxon>
        <taxon>Cottioidei</taxon>
        <taxon>Cottales</taxon>
        <taxon>Liparidae</taxon>
        <taxon>Liparis</taxon>
    </lineage>
</organism>
<feature type="region of interest" description="Disordered" evidence="4">
    <location>
        <begin position="576"/>
        <end position="606"/>
    </location>
</feature>
<dbReference type="FunFam" id="1.10.880.10:FF:000002">
    <property type="entry name" value="transcription regulator protein BACH2 isoform X1"/>
    <property type="match status" value="1"/>
</dbReference>
<dbReference type="InterPro" id="IPR000210">
    <property type="entry name" value="BTB/POZ_dom"/>
</dbReference>
<dbReference type="CDD" id="cd14719">
    <property type="entry name" value="bZIP_BACH"/>
    <property type="match status" value="1"/>
</dbReference>
<dbReference type="InterPro" id="IPR050457">
    <property type="entry name" value="ZnFinger_BTB_dom_contain"/>
</dbReference>
<comment type="caution">
    <text evidence="7">The sequence shown here is derived from an EMBL/GenBank/DDBJ whole genome shotgun (WGS) entry which is preliminary data.</text>
</comment>
<feature type="compositionally biased region" description="Polar residues" evidence="4">
    <location>
        <begin position="1"/>
        <end position="12"/>
    </location>
</feature>
<feature type="domain" description="BZIP" evidence="6">
    <location>
        <begin position="647"/>
        <end position="692"/>
    </location>
</feature>
<feature type="region of interest" description="Disordered" evidence="4">
    <location>
        <begin position="489"/>
        <end position="543"/>
    </location>
</feature>
<feature type="region of interest" description="Disordered" evidence="4">
    <location>
        <begin position="211"/>
        <end position="231"/>
    </location>
</feature>
<feature type="region of interest" description="Disordered" evidence="4">
    <location>
        <begin position="1"/>
        <end position="50"/>
    </location>
</feature>
<dbReference type="PANTHER" id="PTHR46105:SF8">
    <property type="entry name" value="TRANSCRIPTION REGULATOR PROTEIN BACH2"/>
    <property type="match status" value="1"/>
</dbReference>
<dbReference type="PROSITE" id="PS50217">
    <property type="entry name" value="BZIP"/>
    <property type="match status" value="1"/>
</dbReference>
<dbReference type="GO" id="GO:0000978">
    <property type="term" value="F:RNA polymerase II cis-regulatory region sequence-specific DNA binding"/>
    <property type="evidence" value="ECO:0007669"/>
    <property type="project" value="TreeGrafter"/>
</dbReference>
<evidence type="ECO:0000256" key="3">
    <source>
        <dbReference type="ARBA" id="ARBA00023163"/>
    </source>
</evidence>
<dbReference type="InterPro" id="IPR043321">
    <property type="entry name" value="bZIP_BACH"/>
</dbReference>
<evidence type="ECO:0000256" key="2">
    <source>
        <dbReference type="ARBA" id="ARBA00023125"/>
    </source>
</evidence>
<dbReference type="InterPro" id="IPR008917">
    <property type="entry name" value="TF_DNA-bd_sf"/>
</dbReference>
<accession>A0A4Z2IAA1</accession>
<dbReference type="OrthoDB" id="624345at2759"/>
<dbReference type="PROSITE" id="PS50097">
    <property type="entry name" value="BTB"/>
    <property type="match status" value="1"/>
</dbReference>
<dbReference type="GO" id="GO:0000981">
    <property type="term" value="F:DNA-binding transcription factor activity, RNA polymerase II-specific"/>
    <property type="evidence" value="ECO:0007669"/>
    <property type="project" value="TreeGrafter"/>
</dbReference>
<dbReference type="SMART" id="SM00338">
    <property type="entry name" value="BRLZ"/>
    <property type="match status" value="1"/>
</dbReference>
<sequence>MLQRIMGNQPSHTGKRTAGARPAHNLSSRQMNEQSVEQVPERVMSAGEERDGEASAPVYVYESKVHCANVLLNLEEQRRQGILCDVTVLVEGREVRAHRAVLAASSRYFLQALLGHNGLPVETEPIINLPDKVTAKGFAPLLQFAYTAKLVLSRENIHEVVLCADFLGVHNLEDSCFRFLQAQLQNDSQHASNGKEEYDDDITAEDASFSEAISSDDSAESRQQTNRVPSTALLPTDLAQCSKYRKYQYQICDDKHNGEDHHGSDYVILANHNSVSPLSSQLRGSSGAPQTLLTPSRIKEEPFVFEEEGDERSGCNPELCTEEVLEMELEVEGVPVAAEHSPSRGSPSSCLHSYLQRGGLDLSGMPSTTIQQLLTNRLSLSHYKELVKDRQRDKRESLGRVALKTGIADVTPTELTGKNMERPVSKPSSSKHERELDRASVIFSSAAGEQQMLAHSYMDDTFREEVTTLMQVEVPSSGRSCLTTSCPVSIKTSAHSPSPSEPRTQTSSSRSSFSYPEDAGSGSSPFNLPQFDFSSSPHSGSTSGLPHCLAGVMEQRNPLSGELVFSQGCTNIKSEQGFGASGGNSSDESGSFSEGDSESGVSRISGPEVKLPFPVDHITNLPRNDFQILIKMHKLNSEQLEFIHDIRRRSKNRIAAQRCRKRKLDCIQNLEGEIRKLVCEKEKLLSERNQLKVCMSELWQNLSFLSQKVCQDGTPPVSASIDLTSNPPSPFSDEGSRSPASPQGDAVRLTNGVPGSQGGLEESGIEQENPECPLELGSTEESMARHVAAVSAAAGLAVLHVRGAGAPDVFRLLLSARVKWEGSLSAQEGGIIGMSPCREPSSSDSSEVCNEGLVEPLMEEKLSDVGLIMKLVFLGLDIRASLSIDSLRSTSSRSLRVPGLKVLVDSRASKWLGLLSSLSMRLCSSKANSTSSSSSFSWARLRDKDDLQDPEAYEGDGEGTIVADRLAAWLVSVADKLGLLVIPYVLSGRPQDQHAEDEEYEAVTMATEAKCQSRIIGLHNWLYQ</sequence>
<evidence type="ECO:0000256" key="1">
    <source>
        <dbReference type="ARBA" id="ARBA00023015"/>
    </source>
</evidence>
<dbReference type="InterPro" id="IPR004826">
    <property type="entry name" value="bZIP_Maf"/>
</dbReference>
<keyword evidence="2" id="KW-0238">DNA-binding</keyword>
<name>A0A4Z2IAA1_9TELE</name>
<dbReference type="InterPro" id="IPR011333">
    <property type="entry name" value="SKP1/BTB/POZ_sf"/>
</dbReference>
<dbReference type="Gene3D" id="1.10.880.10">
    <property type="entry name" value="Transcription factor, Skn-1-like, DNA-binding domain"/>
    <property type="match status" value="1"/>
</dbReference>
<dbReference type="AlphaFoldDB" id="A0A4Z2IAA1"/>
<dbReference type="EMBL" id="SRLO01000110">
    <property type="protein sequence ID" value="TNN74887.1"/>
    <property type="molecule type" value="Genomic_DNA"/>
</dbReference>
<feature type="compositionally biased region" description="Polar residues" evidence="4">
    <location>
        <begin position="25"/>
        <end position="37"/>
    </location>
</feature>